<organism evidence="2 3">
    <name type="scientific">Kordia aestuariivivens</name>
    <dbReference type="NCBI Taxonomy" id="2759037"/>
    <lineage>
        <taxon>Bacteria</taxon>
        <taxon>Pseudomonadati</taxon>
        <taxon>Bacteroidota</taxon>
        <taxon>Flavobacteriia</taxon>
        <taxon>Flavobacteriales</taxon>
        <taxon>Flavobacteriaceae</taxon>
        <taxon>Kordia</taxon>
    </lineage>
</organism>
<proteinExistence type="predicted"/>
<sequence>MKKTITLLVMLFVSALQAQELESLLLSGNDASKLTENYMNPLMKGLLYSMNGGWYTTAKTHKKFGFDITVSANASFIPSSSQNFNFSPADYEFLTTANGETSLPTVMSENSSETTINVSIPIDGTNTFKVGSFQMPGGITEDLPINAAPAPMIQVGLGLPTRTDVKLRFVPKLSFDDDVEASLIGVGLQHDITQYLGPIDKLPLSVSVLAAFTRLKATYAINDDSLTDNVSIQNGEAEFTMNAFTIQALGSLDFKIITLYGGFGYNQGKSEVNLKGDYNLSYEVQDSSGNTISTVNETVSNPVNLDFEANGIRTTLGARLNLGPIKIFGDYTFQKFNTLSAGIAVSIR</sequence>
<name>A0ABR7QBX9_9FLAO</name>
<feature type="signal peptide" evidence="1">
    <location>
        <begin position="1"/>
        <end position="18"/>
    </location>
</feature>
<keyword evidence="1" id="KW-0732">Signal</keyword>
<gene>
    <name evidence="2" type="ORF">H2O64_15520</name>
</gene>
<evidence type="ECO:0000313" key="2">
    <source>
        <dbReference type="EMBL" id="MBC8756086.1"/>
    </source>
</evidence>
<evidence type="ECO:0000313" key="3">
    <source>
        <dbReference type="Proteomes" id="UP000619238"/>
    </source>
</evidence>
<dbReference type="Pfam" id="PF20230">
    <property type="entry name" value="DUF6588"/>
    <property type="match status" value="1"/>
</dbReference>
<comment type="caution">
    <text evidence="2">The sequence shown here is derived from an EMBL/GenBank/DDBJ whole genome shotgun (WGS) entry which is preliminary data.</text>
</comment>
<dbReference type="InterPro" id="IPR046495">
    <property type="entry name" value="DUF6588"/>
</dbReference>
<protein>
    <recommendedName>
        <fullName evidence="4">Outer membrane beta-barrel protein</fullName>
    </recommendedName>
</protein>
<evidence type="ECO:0008006" key="4">
    <source>
        <dbReference type="Google" id="ProtNLM"/>
    </source>
</evidence>
<dbReference type="Proteomes" id="UP000619238">
    <property type="component" value="Unassembled WGS sequence"/>
</dbReference>
<dbReference type="RefSeq" id="WP_187563125.1">
    <property type="nucleotide sequence ID" value="NZ_JACGWS010000009.1"/>
</dbReference>
<evidence type="ECO:0000256" key="1">
    <source>
        <dbReference type="SAM" id="SignalP"/>
    </source>
</evidence>
<feature type="chain" id="PRO_5045282048" description="Outer membrane beta-barrel protein" evidence="1">
    <location>
        <begin position="19"/>
        <end position="348"/>
    </location>
</feature>
<keyword evidence="3" id="KW-1185">Reference proteome</keyword>
<accession>A0ABR7QBX9</accession>
<reference evidence="2 3" key="1">
    <citation type="submission" date="2020-07" db="EMBL/GenBank/DDBJ databases">
        <title>Description of Kordia aestuariivivens sp. nov., isolated from a tidal flat.</title>
        <authorList>
            <person name="Park S."/>
            <person name="Yoon J.-H."/>
        </authorList>
    </citation>
    <scope>NUCLEOTIDE SEQUENCE [LARGE SCALE GENOMIC DNA]</scope>
    <source>
        <strain evidence="2 3">YSTF-M3</strain>
    </source>
</reference>
<dbReference type="EMBL" id="JACGWS010000009">
    <property type="protein sequence ID" value="MBC8756086.1"/>
    <property type="molecule type" value="Genomic_DNA"/>
</dbReference>